<name>A0AAJ0DFV9_9PEZI</name>
<keyword evidence="2" id="KW-0472">Membrane</keyword>
<reference evidence="4" key="1">
    <citation type="submission" date="2023-04" db="EMBL/GenBank/DDBJ databases">
        <title>Black Yeasts Isolated from many extreme environments.</title>
        <authorList>
            <person name="Coleine C."/>
            <person name="Stajich J.E."/>
            <person name="Selbmann L."/>
        </authorList>
    </citation>
    <scope>NUCLEOTIDE SEQUENCE</scope>
    <source>
        <strain evidence="4">CCFEE 5312</strain>
    </source>
</reference>
<evidence type="ECO:0000256" key="2">
    <source>
        <dbReference type="SAM" id="Phobius"/>
    </source>
</evidence>
<feature type="compositionally biased region" description="Low complexity" evidence="1">
    <location>
        <begin position="152"/>
        <end position="188"/>
    </location>
</feature>
<protein>
    <submittedName>
        <fullName evidence="4">Uncharacterized protein</fullName>
    </submittedName>
</protein>
<evidence type="ECO:0000313" key="4">
    <source>
        <dbReference type="EMBL" id="KAK3053115.1"/>
    </source>
</evidence>
<feature type="chain" id="PRO_5042483747" evidence="3">
    <location>
        <begin position="22"/>
        <end position="553"/>
    </location>
</feature>
<dbReference type="AlphaFoldDB" id="A0AAJ0DFV9"/>
<comment type="caution">
    <text evidence="4">The sequence shown here is derived from an EMBL/GenBank/DDBJ whole genome shotgun (WGS) entry which is preliminary data.</text>
</comment>
<dbReference type="Proteomes" id="UP001271007">
    <property type="component" value="Unassembled WGS sequence"/>
</dbReference>
<keyword evidence="5" id="KW-1185">Reference proteome</keyword>
<dbReference type="EMBL" id="JAWDJX010000017">
    <property type="protein sequence ID" value="KAK3053115.1"/>
    <property type="molecule type" value="Genomic_DNA"/>
</dbReference>
<proteinExistence type="predicted"/>
<feature type="compositionally biased region" description="Basic residues" evidence="1">
    <location>
        <begin position="362"/>
        <end position="371"/>
    </location>
</feature>
<feature type="signal peptide" evidence="3">
    <location>
        <begin position="1"/>
        <end position="21"/>
    </location>
</feature>
<feature type="compositionally biased region" description="Polar residues" evidence="1">
    <location>
        <begin position="420"/>
        <end position="429"/>
    </location>
</feature>
<keyword evidence="3" id="KW-0732">Signal</keyword>
<feature type="compositionally biased region" description="Basic and acidic residues" evidence="1">
    <location>
        <begin position="268"/>
        <end position="284"/>
    </location>
</feature>
<evidence type="ECO:0000313" key="5">
    <source>
        <dbReference type="Proteomes" id="UP001271007"/>
    </source>
</evidence>
<keyword evidence="2" id="KW-1133">Transmembrane helix</keyword>
<feature type="region of interest" description="Disordered" evidence="1">
    <location>
        <begin position="263"/>
        <end position="287"/>
    </location>
</feature>
<feature type="transmembrane region" description="Helical" evidence="2">
    <location>
        <begin position="207"/>
        <end position="230"/>
    </location>
</feature>
<feature type="compositionally biased region" description="Low complexity" evidence="1">
    <location>
        <begin position="430"/>
        <end position="449"/>
    </location>
</feature>
<accession>A0AAJ0DFV9</accession>
<feature type="compositionally biased region" description="Basic and acidic residues" evidence="1">
    <location>
        <begin position="390"/>
        <end position="399"/>
    </location>
</feature>
<evidence type="ECO:0000256" key="1">
    <source>
        <dbReference type="SAM" id="MobiDB-lite"/>
    </source>
</evidence>
<feature type="region of interest" description="Disordered" evidence="1">
    <location>
        <begin position="146"/>
        <end position="200"/>
    </location>
</feature>
<keyword evidence="2" id="KW-0812">Transmembrane</keyword>
<gene>
    <name evidence="4" type="ORF">LTR09_005741</name>
</gene>
<feature type="compositionally biased region" description="Gly residues" evidence="1">
    <location>
        <begin position="505"/>
        <end position="519"/>
    </location>
</feature>
<sequence>MLTTAISSAFAFSFLLLPASARVLWVPEEFDPSANDHLLLPRDAGTCGGDSSLTYCGGSMPSGFCCSSGYTCLALSTNNSVQAAMCCPQGSTCGQINPISCDISLQNTTITQLHADPPQKLKSCGTACCPMGYDCENGQCVAEVAPTPPASKPTAPSSEPSSTTTSSATSIQSTSTSTPSPTTASGAPVHDAGSSSSGESDFNGKSFAAGFIPGIAIGALIAALLLLLWFRKRRGDSDSYINEKGNARDTLTDLGPLEYRRPTMHGRSISEPHADPSAGHRTDFLRSTPPRAVDNAGAIANGYVVDVRSPASASPPKVRALFSRSPFMPQYPSTPPSVQTPIPAHMKRGTLSFKISPVRALKKQKSMHSLRRQMTDAAAGTSRSSSRRNMRPDHNRSDSTETIQVLMPSNEPYTPERPAQSPQHVQTLASTTYQPPSSSSNSTWRSQNSGVDDAPIDLQKTYATSSRCPSDVLPQHTYTTPTRPPMPRLPTDMTLGSPYTPTNHGGAGKGKSAMGGGLGVKRETSRRDTTFSAMMERAGLRKSDLVMGSDCHK</sequence>
<organism evidence="4 5">
    <name type="scientific">Extremus antarcticus</name>
    <dbReference type="NCBI Taxonomy" id="702011"/>
    <lineage>
        <taxon>Eukaryota</taxon>
        <taxon>Fungi</taxon>
        <taxon>Dikarya</taxon>
        <taxon>Ascomycota</taxon>
        <taxon>Pezizomycotina</taxon>
        <taxon>Dothideomycetes</taxon>
        <taxon>Dothideomycetidae</taxon>
        <taxon>Mycosphaerellales</taxon>
        <taxon>Extremaceae</taxon>
        <taxon>Extremus</taxon>
    </lineage>
</organism>
<feature type="region of interest" description="Disordered" evidence="1">
    <location>
        <begin position="362"/>
        <end position="529"/>
    </location>
</feature>
<evidence type="ECO:0000256" key="3">
    <source>
        <dbReference type="SAM" id="SignalP"/>
    </source>
</evidence>
<feature type="compositionally biased region" description="Basic and acidic residues" evidence="1">
    <location>
        <begin position="520"/>
        <end position="529"/>
    </location>
</feature>